<comment type="subcellular location">
    <subcellularLocation>
        <location evidence="1 7">Cell outer membrane</location>
        <topology evidence="1 7">Multi-pass membrane protein</topology>
    </subcellularLocation>
</comment>
<keyword evidence="10" id="KW-1185">Reference proteome</keyword>
<dbReference type="Gene3D" id="2.60.40.1120">
    <property type="entry name" value="Carboxypeptidase-like, regulatory domain"/>
    <property type="match status" value="1"/>
</dbReference>
<keyword evidence="4 7" id="KW-0812">Transmembrane</keyword>
<evidence type="ECO:0000256" key="5">
    <source>
        <dbReference type="ARBA" id="ARBA00023136"/>
    </source>
</evidence>
<dbReference type="Proteomes" id="UP000218267">
    <property type="component" value="Chromosome"/>
</dbReference>
<protein>
    <recommendedName>
        <fullName evidence="8">TonB-dependent receptor plug domain-containing protein</fullName>
    </recommendedName>
</protein>
<dbReference type="Pfam" id="PF13715">
    <property type="entry name" value="CarbopepD_reg_2"/>
    <property type="match status" value="1"/>
</dbReference>
<dbReference type="InterPro" id="IPR008969">
    <property type="entry name" value="CarboxyPept-like_regulatory"/>
</dbReference>
<reference evidence="9 10" key="1">
    <citation type="journal article" date="2018" name="Mar. Genomics">
        <title>Complete genome sequence of Marinifilaceae bacterium strain SPP2, isolated from the Antarctic marine sediment.</title>
        <authorList>
            <person name="Watanabe M."/>
            <person name="Kojima H."/>
            <person name="Fukui M."/>
        </authorList>
    </citation>
    <scope>NUCLEOTIDE SEQUENCE [LARGE SCALE GENOMIC DNA]</scope>
    <source>
        <strain evidence="9 10">SPP2</strain>
    </source>
</reference>
<keyword evidence="5 7" id="KW-0472">Membrane</keyword>
<dbReference type="Gene3D" id="2.40.170.20">
    <property type="entry name" value="TonB-dependent receptor, beta-barrel domain"/>
    <property type="match status" value="1"/>
</dbReference>
<gene>
    <name evidence="9" type="ORF">ALGA_0763</name>
</gene>
<evidence type="ECO:0000256" key="3">
    <source>
        <dbReference type="ARBA" id="ARBA00022452"/>
    </source>
</evidence>
<dbReference type="InterPro" id="IPR039426">
    <property type="entry name" value="TonB-dep_rcpt-like"/>
</dbReference>
<accession>A0A1Y1CGK3</accession>
<dbReference type="Pfam" id="PF07715">
    <property type="entry name" value="Plug"/>
    <property type="match status" value="1"/>
</dbReference>
<feature type="domain" description="TonB-dependent receptor plug" evidence="8">
    <location>
        <begin position="233"/>
        <end position="353"/>
    </location>
</feature>
<dbReference type="InterPro" id="IPR012910">
    <property type="entry name" value="Plug_dom"/>
</dbReference>
<evidence type="ECO:0000256" key="1">
    <source>
        <dbReference type="ARBA" id="ARBA00004571"/>
    </source>
</evidence>
<evidence type="ECO:0000256" key="6">
    <source>
        <dbReference type="ARBA" id="ARBA00023237"/>
    </source>
</evidence>
<evidence type="ECO:0000313" key="9">
    <source>
        <dbReference type="EMBL" id="BAX79152.1"/>
    </source>
</evidence>
<dbReference type="NCBIfam" id="TIGR04056">
    <property type="entry name" value="OMP_RagA_SusC"/>
    <property type="match status" value="1"/>
</dbReference>
<dbReference type="EMBL" id="AP018042">
    <property type="protein sequence ID" value="BAX79152.1"/>
    <property type="molecule type" value="Genomic_DNA"/>
</dbReference>
<organism evidence="9 10">
    <name type="scientific">Labilibaculum antarcticum</name>
    <dbReference type="NCBI Taxonomy" id="1717717"/>
    <lineage>
        <taxon>Bacteria</taxon>
        <taxon>Pseudomonadati</taxon>
        <taxon>Bacteroidota</taxon>
        <taxon>Bacteroidia</taxon>
        <taxon>Marinilabiliales</taxon>
        <taxon>Marinifilaceae</taxon>
        <taxon>Labilibaculum</taxon>
    </lineage>
</organism>
<dbReference type="AlphaFoldDB" id="A0A1Y1CGK3"/>
<dbReference type="InterPro" id="IPR037066">
    <property type="entry name" value="Plug_dom_sf"/>
</dbReference>
<evidence type="ECO:0000256" key="2">
    <source>
        <dbReference type="ARBA" id="ARBA00022448"/>
    </source>
</evidence>
<keyword evidence="2 7" id="KW-0813">Transport</keyword>
<dbReference type="InterPro" id="IPR023996">
    <property type="entry name" value="TonB-dep_OMP_SusC/RagA"/>
</dbReference>
<dbReference type="GO" id="GO:0009279">
    <property type="term" value="C:cell outer membrane"/>
    <property type="evidence" value="ECO:0007669"/>
    <property type="project" value="UniProtKB-SubCell"/>
</dbReference>
<evidence type="ECO:0000259" key="8">
    <source>
        <dbReference type="Pfam" id="PF07715"/>
    </source>
</evidence>
<dbReference type="SUPFAM" id="SSF49464">
    <property type="entry name" value="Carboxypeptidase regulatory domain-like"/>
    <property type="match status" value="1"/>
</dbReference>
<dbReference type="PROSITE" id="PS52016">
    <property type="entry name" value="TONB_DEPENDENT_REC_3"/>
    <property type="match status" value="1"/>
</dbReference>
<dbReference type="InterPro" id="IPR036942">
    <property type="entry name" value="Beta-barrel_TonB_sf"/>
</dbReference>
<sequence>MKKNREKSFLQKRKPFLAKRLLLLFLVVNVFSFQGLANLQGEILELEMTGGSLVEVFAKVKAKTNYTFLYNVDDIKDVNDVTISASPKSVKTILTDCLKNTGLTYEIRDEVIIIKPVAKPTPARKETKAVQEEKKVSGAVTDNTGVGLPGVSVFIKGTSIGTTTNIDGKYNIQLPDGSKDILVFSFIGMDTQEITVINQKVIDVVLAAGSEQIDEVVVTGYQKIDRKLFIGAATKLEMADVKLSSESDISKSLEGQVAGVSVQNVSSTFGSAPKIRVRGASSLYGNQKPLWVIDGIVLEDAVNVSMDDLNSGDLSTIISSGVAGLNMDDIESFQILKDVSATALYGARAMNGVIVITTKEGKKGDININYSMGLTLKPRPSYDDYNIMNSKDQMSVNRELYEKGWTNIAKTQFASKHGAYGKMFDKISRNEIDWASNNDGINSFLRKYETANTNWFDELFQTGVQQQHTLSISGGGKKSTFYTSVGYLDDSGWTIADNVKRYTTLLKGTYHITDKFTVTASSNMSFRDQELSGVTNSKEDGGQKVNRYTGRVQRDFDNNPFMYAMTTSRNIRARDENGDLEYFRRNYADYNVIDELGKNKTGVKVKDMSFSTDFNYEIRKNLILSSRVSARYYNAETVRKIHENSNEANAYRAGTRPGDSEVLRDANPLLYERPGSTTGILHSILPEGGIYEVRNNNMENYYFNGSINWNPRVGEDHMFTFLGGSEVRYIDRAFNWNKGYGHFYDMGNISKPSPNYIEYLSMGLGAQPEDNTYFGKEETYDRFVAYYLNYGYSYKGKYTINGTVRYDGSNRLGKSNTARWTPTWNIGGKWRMKEEGFLSETDWLNQFDIRSSYGLNGSLGSASNATLLAYSSATQRPFQPSASQLQIGINALGNNDLSWEKQYEFNIGADFAIFNNRIAGEFNYYNRKGFDLIGEYIGNGVGGERSKWGNVAEKDAYGYELSLNLVPIKSKDFKWNLNFNYSYNKSEITKLLSTQWFAEATSVFGVPVMGDAVRGIYSSRFAGLDNRGIPTFYDRNDEKVHYLNVQTADYSDFTYSGNIEPTTNVGISNRFSYKGISLSVLVSGQFGHKKRVMQDFSYKYTDAQALSSHLKNRWRVSGDENKTNIPAILDADVMNRTGNSEIATAYKLFGMSDYWIADASFLRLKNISLSYQLPNKWVTKFGLKRARISTQATNVGLLWLADKEKLNGEDPEFVWSGGTTMPISKQFTFTLNVGF</sequence>
<reference evidence="10" key="2">
    <citation type="journal article" date="2020" name="Antonie Van Leeuwenhoek">
        <title>Labilibaculum antarcticum sp. nov., a novel facultative anaerobic, psychrotorelant bacterium isolated from marine sediment of Antarctica.</title>
        <authorList>
            <person name="Watanabe M."/>
            <person name="Kojima H."/>
            <person name="Fukui M."/>
        </authorList>
    </citation>
    <scope>NUCLEOTIDE SEQUENCE [LARGE SCALE GENOMIC DNA]</scope>
    <source>
        <strain evidence="10">SPP2</strain>
    </source>
</reference>
<evidence type="ECO:0000256" key="4">
    <source>
        <dbReference type="ARBA" id="ARBA00022692"/>
    </source>
</evidence>
<dbReference type="RefSeq" id="WP_096428080.1">
    <property type="nucleotide sequence ID" value="NZ_AP018042.1"/>
</dbReference>
<evidence type="ECO:0000313" key="10">
    <source>
        <dbReference type="Proteomes" id="UP000218267"/>
    </source>
</evidence>
<name>A0A1Y1CGK3_9BACT</name>
<keyword evidence="6 7" id="KW-0998">Cell outer membrane</keyword>
<evidence type="ECO:0000256" key="7">
    <source>
        <dbReference type="PROSITE-ProRule" id="PRU01360"/>
    </source>
</evidence>
<dbReference type="Gene3D" id="2.170.130.10">
    <property type="entry name" value="TonB-dependent receptor, plug domain"/>
    <property type="match status" value="1"/>
</dbReference>
<dbReference type="NCBIfam" id="TIGR04057">
    <property type="entry name" value="SusC_RagA_signa"/>
    <property type="match status" value="1"/>
</dbReference>
<keyword evidence="3 7" id="KW-1134">Transmembrane beta strand</keyword>
<dbReference type="OrthoDB" id="9768177at2"/>
<dbReference type="InterPro" id="IPR023997">
    <property type="entry name" value="TonB-dep_OMP_SusC/RagA_CS"/>
</dbReference>
<dbReference type="SUPFAM" id="SSF56935">
    <property type="entry name" value="Porins"/>
    <property type="match status" value="1"/>
</dbReference>
<proteinExistence type="inferred from homology"/>
<dbReference type="KEGG" id="mbas:ALGA_0763"/>
<comment type="similarity">
    <text evidence="7">Belongs to the TonB-dependent receptor family.</text>
</comment>